<feature type="compositionally biased region" description="Polar residues" evidence="12">
    <location>
        <begin position="87"/>
        <end position="97"/>
    </location>
</feature>
<keyword evidence="4" id="KW-0597">Phosphoprotein</keyword>
<evidence type="ECO:0000256" key="9">
    <source>
        <dbReference type="ARBA" id="ARBA00023242"/>
    </source>
</evidence>
<feature type="compositionally biased region" description="Acidic residues" evidence="12">
    <location>
        <begin position="981"/>
        <end position="997"/>
    </location>
</feature>
<dbReference type="SUPFAM" id="SSF48019">
    <property type="entry name" value="post-AAA+ oligomerization domain-like"/>
    <property type="match status" value="1"/>
</dbReference>
<organism evidence="14 15">
    <name type="scientific">Trichoderma harzianum</name>
    <name type="common">Hypocrea lixii</name>
    <dbReference type="NCBI Taxonomy" id="5544"/>
    <lineage>
        <taxon>Eukaryota</taxon>
        <taxon>Fungi</taxon>
        <taxon>Dikarya</taxon>
        <taxon>Ascomycota</taxon>
        <taxon>Pezizomycotina</taxon>
        <taxon>Sordariomycetes</taxon>
        <taxon>Hypocreomycetidae</taxon>
        <taxon>Hypocreales</taxon>
        <taxon>Hypocreaceae</taxon>
        <taxon>Trichoderma</taxon>
    </lineage>
</organism>
<dbReference type="SUPFAM" id="SSF52113">
    <property type="entry name" value="BRCT domain"/>
    <property type="match status" value="1"/>
</dbReference>
<protein>
    <recommendedName>
        <fullName evidence="3 10">Replication factor C subunit 1</fullName>
    </recommendedName>
</protein>
<dbReference type="InterPro" id="IPR001357">
    <property type="entry name" value="BRCT_dom"/>
</dbReference>
<dbReference type="FunFam" id="3.40.50.10190:FF:000001">
    <property type="entry name" value="Replication factor C subunit 1"/>
    <property type="match status" value="1"/>
</dbReference>
<dbReference type="FunFam" id="1.20.272.10:FF:000005">
    <property type="entry name" value="Replication factor C subunit 1"/>
    <property type="match status" value="1"/>
</dbReference>
<evidence type="ECO:0000256" key="7">
    <source>
        <dbReference type="ARBA" id="ARBA00022840"/>
    </source>
</evidence>
<evidence type="ECO:0000313" key="15">
    <source>
        <dbReference type="Proteomes" id="UP000034112"/>
    </source>
</evidence>
<dbReference type="Proteomes" id="UP000034112">
    <property type="component" value="Unassembled WGS sequence"/>
</dbReference>
<keyword evidence="5 10" id="KW-0235">DNA replication</keyword>
<gene>
    <name evidence="14" type="ORF">THAR02_10485</name>
</gene>
<dbReference type="GO" id="GO:0003677">
    <property type="term" value="F:DNA binding"/>
    <property type="evidence" value="ECO:0007669"/>
    <property type="project" value="UniProtKB-KW"/>
</dbReference>
<dbReference type="Gene3D" id="1.10.8.60">
    <property type="match status" value="1"/>
</dbReference>
<dbReference type="InterPro" id="IPR013725">
    <property type="entry name" value="DNA_replication_fac_RFC1_C"/>
</dbReference>
<evidence type="ECO:0000256" key="1">
    <source>
        <dbReference type="ARBA" id="ARBA00004123"/>
    </source>
</evidence>
<feature type="compositionally biased region" description="Basic and acidic residues" evidence="12">
    <location>
        <begin position="1018"/>
        <end position="1032"/>
    </location>
</feature>
<dbReference type="CDD" id="cd00009">
    <property type="entry name" value="AAA"/>
    <property type="match status" value="1"/>
</dbReference>
<evidence type="ECO:0000256" key="6">
    <source>
        <dbReference type="ARBA" id="ARBA00022741"/>
    </source>
</evidence>
<proteinExistence type="inferred from homology"/>
<feature type="compositionally biased region" description="Low complexity" evidence="12">
    <location>
        <begin position="9"/>
        <end position="28"/>
    </location>
</feature>
<reference evidence="15" key="1">
    <citation type="journal article" date="2015" name="Genome Announc.">
        <title>Draft whole-genome sequence of the biocontrol agent Trichoderma harzianum T6776.</title>
        <authorList>
            <person name="Baroncelli R."/>
            <person name="Piaggeschi G."/>
            <person name="Fiorini L."/>
            <person name="Bertolini E."/>
            <person name="Zapparata A."/>
            <person name="Pe M.E."/>
            <person name="Sarrocco S."/>
            <person name="Vannacci G."/>
        </authorList>
    </citation>
    <scope>NUCLEOTIDE SEQUENCE [LARGE SCALE GENOMIC DNA]</scope>
    <source>
        <strain evidence="15">T6776</strain>
    </source>
</reference>
<dbReference type="SMART" id="SM00292">
    <property type="entry name" value="BRCT"/>
    <property type="match status" value="1"/>
</dbReference>
<dbReference type="PIRSF" id="PIRSF036578">
    <property type="entry name" value="RFC1"/>
    <property type="match status" value="1"/>
</dbReference>
<dbReference type="GO" id="GO:0016887">
    <property type="term" value="F:ATP hydrolysis activity"/>
    <property type="evidence" value="ECO:0007669"/>
    <property type="project" value="InterPro"/>
</dbReference>
<comment type="similarity">
    <text evidence="2 10">Belongs to the activator 1 large subunit family.</text>
</comment>
<dbReference type="InterPro" id="IPR036420">
    <property type="entry name" value="BRCT_dom_sf"/>
</dbReference>
<evidence type="ECO:0000256" key="10">
    <source>
        <dbReference type="PIRNR" id="PIRNR036578"/>
    </source>
</evidence>
<dbReference type="Pfam" id="PF08519">
    <property type="entry name" value="RFC1"/>
    <property type="match status" value="1"/>
</dbReference>
<dbReference type="GO" id="GO:0006271">
    <property type="term" value="P:DNA strand elongation involved in DNA replication"/>
    <property type="evidence" value="ECO:0007669"/>
    <property type="project" value="UniProtKB-ARBA"/>
</dbReference>
<dbReference type="Gene3D" id="3.40.50.10190">
    <property type="entry name" value="BRCT domain"/>
    <property type="match status" value="1"/>
</dbReference>
<dbReference type="PANTHER" id="PTHR23389">
    <property type="entry name" value="CHROMOSOME TRANSMISSION FIDELITY FACTOR 18"/>
    <property type="match status" value="1"/>
</dbReference>
<evidence type="ECO:0000259" key="13">
    <source>
        <dbReference type="PROSITE" id="PS50172"/>
    </source>
</evidence>
<dbReference type="InterPro" id="IPR047854">
    <property type="entry name" value="RFC_lid"/>
</dbReference>
<feature type="compositionally biased region" description="Basic residues" evidence="12">
    <location>
        <begin position="1006"/>
        <end position="1017"/>
    </location>
</feature>
<dbReference type="PANTHER" id="PTHR23389:SF6">
    <property type="entry name" value="REPLICATION FACTOR C SUBUNIT 1"/>
    <property type="match status" value="1"/>
</dbReference>
<dbReference type="Pfam" id="PF00004">
    <property type="entry name" value="AAA"/>
    <property type="match status" value="1"/>
</dbReference>
<dbReference type="CDD" id="cd18140">
    <property type="entry name" value="HLD_clamp_RFC"/>
    <property type="match status" value="1"/>
</dbReference>
<evidence type="ECO:0000256" key="5">
    <source>
        <dbReference type="ARBA" id="ARBA00022705"/>
    </source>
</evidence>
<evidence type="ECO:0000256" key="11">
    <source>
        <dbReference type="SAM" id="Coils"/>
    </source>
</evidence>
<evidence type="ECO:0000313" key="14">
    <source>
        <dbReference type="EMBL" id="KKO97409.1"/>
    </source>
</evidence>
<dbReference type="InterPro" id="IPR003959">
    <property type="entry name" value="ATPase_AAA_core"/>
</dbReference>
<dbReference type="InterPro" id="IPR008921">
    <property type="entry name" value="DNA_pol3_clamp-load_cplx_C"/>
</dbReference>
<keyword evidence="8" id="KW-0238">DNA-binding</keyword>
<evidence type="ECO:0000256" key="2">
    <source>
        <dbReference type="ARBA" id="ARBA00006116"/>
    </source>
</evidence>
<name>A0A0F9WY74_TRIHA</name>
<keyword evidence="9 10" id="KW-0539">Nucleus</keyword>
<dbReference type="Gene3D" id="1.20.272.10">
    <property type="match status" value="1"/>
</dbReference>
<feature type="compositionally biased region" description="Acidic residues" evidence="12">
    <location>
        <begin position="180"/>
        <end position="190"/>
    </location>
</feature>
<evidence type="ECO:0000256" key="3">
    <source>
        <dbReference type="ARBA" id="ARBA00020401"/>
    </source>
</evidence>
<dbReference type="EMBL" id="JOKZ01000572">
    <property type="protein sequence ID" value="KKO97409.1"/>
    <property type="molecule type" value="Genomic_DNA"/>
</dbReference>
<dbReference type="CDD" id="cd17752">
    <property type="entry name" value="BRCT_RFC1"/>
    <property type="match status" value="1"/>
</dbReference>
<keyword evidence="11" id="KW-0175">Coiled coil</keyword>
<dbReference type="GO" id="GO:0005524">
    <property type="term" value="F:ATP binding"/>
    <property type="evidence" value="ECO:0007669"/>
    <property type="project" value="UniProtKB-UniRule"/>
</dbReference>
<dbReference type="SUPFAM" id="SSF52540">
    <property type="entry name" value="P-loop containing nucleoside triphosphate hydrolases"/>
    <property type="match status" value="1"/>
</dbReference>
<dbReference type="PROSITE" id="PS50172">
    <property type="entry name" value="BRCT"/>
    <property type="match status" value="1"/>
</dbReference>
<dbReference type="GO" id="GO:0005634">
    <property type="term" value="C:nucleus"/>
    <property type="evidence" value="ECO:0007669"/>
    <property type="project" value="UniProtKB-SubCell"/>
</dbReference>
<feature type="region of interest" description="Disordered" evidence="12">
    <location>
        <begin position="1"/>
        <end position="286"/>
    </location>
</feature>
<comment type="subcellular location">
    <subcellularLocation>
        <location evidence="1 10">Nucleus</location>
    </subcellularLocation>
</comment>
<dbReference type="OMA" id="LICNERN"/>
<dbReference type="Pfam" id="PF00533">
    <property type="entry name" value="BRCT"/>
    <property type="match status" value="1"/>
</dbReference>
<dbReference type="GO" id="GO:0003689">
    <property type="term" value="F:DNA clamp loader activity"/>
    <property type="evidence" value="ECO:0007669"/>
    <property type="project" value="UniProtKB-UniRule"/>
</dbReference>
<accession>A0A0F9WY74</accession>
<dbReference type="GO" id="GO:0006281">
    <property type="term" value="P:DNA repair"/>
    <property type="evidence" value="ECO:0007669"/>
    <property type="project" value="InterPro"/>
</dbReference>
<dbReference type="FunFam" id="1.10.8.60:FF:000021">
    <property type="entry name" value="Replication factor C subunit 1"/>
    <property type="match status" value="1"/>
</dbReference>
<evidence type="ECO:0000256" key="4">
    <source>
        <dbReference type="ARBA" id="ARBA00022553"/>
    </source>
</evidence>
<evidence type="ECO:0000256" key="8">
    <source>
        <dbReference type="ARBA" id="ARBA00023125"/>
    </source>
</evidence>
<evidence type="ECO:0000256" key="12">
    <source>
        <dbReference type="SAM" id="MobiDB-lite"/>
    </source>
</evidence>
<dbReference type="InterPro" id="IPR012178">
    <property type="entry name" value="RFC1"/>
</dbReference>
<dbReference type="Gene3D" id="3.40.50.300">
    <property type="entry name" value="P-loop containing nucleotide triphosphate hydrolases"/>
    <property type="match status" value="1"/>
</dbReference>
<sequence>MPDIRSFFAPKGGAAPKPAAAKSEPPAAKGKRGKGRKVVEDSDDEVVEEKKPTPKPAAKKRETEPKGVAISADDYFASSKDSKPVKASQTPKKSSSKVIIEAEVPVRSSPRTKKTIAKPAAPEDEGEDEDVAPRSKKARTSYKAPPVDDDDDVYMDDGDEDGDDIFAADAKGRNKRKNDDYEEEESEDEVLPQSKRLASRGRPVSAKKTEEKPTTKTASASKKRKSPEGESDDEEEELPRKKPAAASKPRVPRAKKADEPEDEDIQNILDSVATVRAPTPPLKDPNAKFDWRKAASGGGNAAAAPALPAGELPEGEEECLSGLTFVFTGVLQTIGRDEAQALVKRYGGKVTGQPSSKTSFVVLGGDAGPSKLAKIKAVGIKTIDENGLFDLIRKLPAFGGTGKGAQKAQEKKKAEEEKVKKQVAEMEAEEKAKKLEAEKAAKKLAASRGPTSSAPVEPAKAPVMLLTSKYAPTQLNHICGNKAQVEKIQNWLRNWPKSKKYNFQKRGADGMGGERAIIISGPPGIGKTTAAHLAAKLEGYDVLESNASDTRSKKLVEAGVSDVMNNTSLLGFFAGDGKSVDSTKKKIVLIMDEVDGMSAGDRGGVGALAKFCRKTEVPLILICNERRLPKMKPFDHAAFDIRFNRPTVDQVRSRIMTICHREGLKLPPPVVDALIEGSNKDIRQIINMISTAKLDQSSMSFDQTKAMSKAWEKHVVLKPWDICQKMLAGGLFAPSSKATLNDKIELYFNDHEFSFLMIQENYLRTKPMALSGSGYSGREATLKALELFDQAAESISDGDLVDRMIHGPQQHWSLMPTHAVFSTVRPASFIAGQLMGSNFTSWLGNHSKTGKLGRYIREIHSHMRLKSSGDHNEVRQEYLPLLWSQTVDRLQKEGGGAVGEVIELMDSYYLTREDFDAIQELAVGPMNEENVTIESKTKAAFTRTYNGMTHPLPFIKATNVFAPKKQTKDAPDLEEAIEEEDDAELLEAPDADEDDEVDLKKDKYIKQPKVKKPSKKAAKVDTGDDDTTDSKPKGRAKAKASGAKGKAKK</sequence>
<dbReference type="GO" id="GO:0005663">
    <property type="term" value="C:DNA replication factor C complex"/>
    <property type="evidence" value="ECO:0007669"/>
    <property type="project" value="InterPro"/>
</dbReference>
<dbReference type="OrthoDB" id="446168at2759"/>
<dbReference type="SMART" id="SM00382">
    <property type="entry name" value="AAA"/>
    <property type="match status" value="1"/>
</dbReference>
<dbReference type="InterPro" id="IPR003593">
    <property type="entry name" value="AAA+_ATPase"/>
</dbReference>
<keyword evidence="7 10" id="KW-0067">ATP-binding</keyword>
<feature type="coiled-coil region" evidence="11">
    <location>
        <begin position="405"/>
        <end position="445"/>
    </location>
</feature>
<feature type="domain" description="BRCT" evidence="13">
    <location>
        <begin position="315"/>
        <end position="394"/>
    </location>
</feature>
<dbReference type="InterPro" id="IPR027417">
    <property type="entry name" value="P-loop_NTPase"/>
</dbReference>
<comment type="caution">
    <text evidence="14">The sequence shown here is derived from an EMBL/GenBank/DDBJ whole genome shotgun (WGS) entry which is preliminary data.</text>
</comment>
<feature type="region of interest" description="Disordered" evidence="12">
    <location>
        <begin position="981"/>
        <end position="1049"/>
    </location>
</feature>
<dbReference type="AlphaFoldDB" id="A0A0F9WY74"/>
<dbReference type="FunFam" id="3.40.50.300:FF:000395">
    <property type="entry name" value="Replication factor C subunit 1"/>
    <property type="match status" value="1"/>
</dbReference>
<keyword evidence="6 10" id="KW-0547">Nucleotide-binding</keyword>
<feature type="compositionally biased region" description="Acidic residues" evidence="12">
    <location>
        <begin position="147"/>
        <end position="166"/>
    </location>
</feature>
<dbReference type="Pfam" id="PF25361">
    <property type="entry name" value="AAA_lid_RFC1"/>
    <property type="match status" value="1"/>
</dbReference>
<feature type="compositionally biased region" description="Low complexity" evidence="12">
    <location>
        <begin position="1039"/>
        <end position="1049"/>
    </location>
</feature>